<evidence type="ECO:0000313" key="3">
    <source>
        <dbReference type="EMBL" id="KAG7362911.1"/>
    </source>
</evidence>
<evidence type="ECO:0000313" key="4">
    <source>
        <dbReference type="Proteomes" id="UP000693970"/>
    </source>
</evidence>
<evidence type="ECO:0000313" key="2">
    <source>
        <dbReference type="EMBL" id="KAG7338813.1"/>
    </source>
</evidence>
<name>A0A9K3LM05_9STRA</name>
<dbReference type="Proteomes" id="UP000693970">
    <property type="component" value="Unassembled WGS sequence"/>
</dbReference>
<evidence type="ECO:0000256" key="1">
    <source>
        <dbReference type="SAM" id="Phobius"/>
    </source>
</evidence>
<keyword evidence="1" id="KW-0472">Membrane</keyword>
<keyword evidence="1" id="KW-0812">Transmembrane</keyword>
<dbReference type="AlphaFoldDB" id="A0A9K3LM05"/>
<feature type="transmembrane region" description="Helical" evidence="1">
    <location>
        <begin position="155"/>
        <end position="181"/>
    </location>
</feature>
<feature type="transmembrane region" description="Helical" evidence="1">
    <location>
        <begin position="193"/>
        <end position="209"/>
    </location>
</feature>
<dbReference type="OrthoDB" id="45008at2759"/>
<organism evidence="3 4">
    <name type="scientific">Nitzschia inconspicua</name>
    <dbReference type="NCBI Taxonomy" id="303405"/>
    <lineage>
        <taxon>Eukaryota</taxon>
        <taxon>Sar</taxon>
        <taxon>Stramenopiles</taxon>
        <taxon>Ochrophyta</taxon>
        <taxon>Bacillariophyta</taxon>
        <taxon>Bacillariophyceae</taxon>
        <taxon>Bacillariophycidae</taxon>
        <taxon>Bacillariales</taxon>
        <taxon>Bacillariaceae</taxon>
        <taxon>Nitzschia</taxon>
    </lineage>
</organism>
<reference evidence="3" key="2">
    <citation type="submission" date="2021-04" db="EMBL/GenBank/DDBJ databases">
        <authorList>
            <person name="Podell S."/>
        </authorList>
    </citation>
    <scope>NUCLEOTIDE SEQUENCE</scope>
    <source>
        <strain evidence="3">Hildebrandi</strain>
    </source>
</reference>
<proteinExistence type="predicted"/>
<comment type="caution">
    <text evidence="3">The sequence shown here is derived from an EMBL/GenBank/DDBJ whole genome shotgun (WGS) entry which is preliminary data.</text>
</comment>
<protein>
    <submittedName>
        <fullName evidence="3">Uncharacterized protein</fullName>
    </submittedName>
</protein>
<feature type="transmembrane region" description="Helical" evidence="1">
    <location>
        <begin position="110"/>
        <end position="129"/>
    </location>
</feature>
<sequence length="225" mass="24620">MTTYVISDDEAKKLGKEFSKTHPSTVMGMAKACAEVKPGFKITSARIKAVRNQGCEVFVTACRGDLCEMNNSFYKIQPPLQNASDFERRFTVLHANVCGAKPHWLITKPVAFLICVTCSALGYGTYLGVDGMVEAFSQAPRLESGISALFGSTKIFGYCVIGSFVFSVVAHGIEASIAVYYCRTTLKLDMGSSLLWGFLIFLVGFPIFTELQDLLAVHSENLKSH</sequence>
<gene>
    <name evidence="2" type="ORF">IV203_006839</name>
    <name evidence="3" type="ORF">IV203_026271</name>
</gene>
<reference evidence="3" key="1">
    <citation type="journal article" date="2021" name="Sci. Rep.">
        <title>Diploid genomic architecture of Nitzschia inconspicua, an elite biomass production diatom.</title>
        <authorList>
            <person name="Oliver A."/>
            <person name="Podell S."/>
            <person name="Pinowska A."/>
            <person name="Traller J.C."/>
            <person name="Smith S.R."/>
            <person name="McClure R."/>
            <person name="Beliaev A."/>
            <person name="Bohutskyi P."/>
            <person name="Hill E.A."/>
            <person name="Rabines A."/>
            <person name="Zheng H."/>
            <person name="Allen L.Z."/>
            <person name="Kuo A."/>
            <person name="Grigoriev I.V."/>
            <person name="Allen A.E."/>
            <person name="Hazlebeck D."/>
            <person name="Allen E.E."/>
        </authorList>
    </citation>
    <scope>NUCLEOTIDE SEQUENCE</scope>
    <source>
        <strain evidence="3">Hildebrandi</strain>
    </source>
</reference>
<keyword evidence="4" id="KW-1185">Reference proteome</keyword>
<accession>A0A9K3LM05</accession>
<dbReference type="EMBL" id="JAGRRH010000048">
    <property type="protein sequence ID" value="KAG7338813.1"/>
    <property type="molecule type" value="Genomic_DNA"/>
</dbReference>
<keyword evidence="1" id="KW-1133">Transmembrane helix</keyword>
<dbReference type="EMBL" id="JAGRRH010000010">
    <property type="protein sequence ID" value="KAG7362911.1"/>
    <property type="molecule type" value="Genomic_DNA"/>
</dbReference>